<reference evidence="4 5" key="1">
    <citation type="journal article" date="2019" name="Nat. Ecol. Evol.">
        <title>Megaphylogeny resolves global patterns of mushroom evolution.</title>
        <authorList>
            <person name="Varga T."/>
            <person name="Krizsan K."/>
            <person name="Foldi C."/>
            <person name="Dima B."/>
            <person name="Sanchez-Garcia M."/>
            <person name="Sanchez-Ramirez S."/>
            <person name="Szollosi G.J."/>
            <person name="Szarkandi J.G."/>
            <person name="Papp V."/>
            <person name="Albert L."/>
            <person name="Andreopoulos W."/>
            <person name="Angelini C."/>
            <person name="Antonin V."/>
            <person name="Barry K.W."/>
            <person name="Bougher N.L."/>
            <person name="Buchanan P."/>
            <person name="Buyck B."/>
            <person name="Bense V."/>
            <person name="Catcheside P."/>
            <person name="Chovatia M."/>
            <person name="Cooper J."/>
            <person name="Damon W."/>
            <person name="Desjardin D."/>
            <person name="Finy P."/>
            <person name="Geml J."/>
            <person name="Haridas S."/>
            <person name="Hughes K."/>
            <person name="Justo A."/>
            <person name="Karasinski D."/>
            <person name="Kautmanova I."/>
            <person name="Kiss B."/>
            <person name="Kocsube S."/>
            <person name="Kotiranta H."/>
            <person name="LaButti K.M."/>
            <person name="Lechner B.E."/>
            <person name="Liimatainen K."/>
            <person name="Lipzen A."/>
            <person name="Lukacs Z."/>
            <person name="Mihaltcheva S."/>
            <person name="Morgado L.N."/>
            <person name="Niskanen T."/>
            <person name="Noordeloos M.E."/>
            <person name="Ohm R.A."/>
            <person name="Ortiz-Santana B."/>
            <person name="Ovrebo C."/>
            <person name="Racz N."/>
            <person name="Riley R."/>
            <person name="Savchenko A."/>
            <person name="Shiryaev A."/>
            <person name="Soop K."/>
            <person name="Spirin V."/>
            <person name="Szebenyi C."/>
            <person name="Tomsovsky M."/>
            <person name="Tulloss R.E."/>
            <person name="Uehling J."/>
            <person name="Grigoriev I.V."/>
            <person name="Vagvolgyi C."/>
            <person name="Papp T."/>
            <person name="Martin F.M."/>
            <person name="Miettinen O."/>
            <person name="Hibbett D.S."/>
            <person name="Nagy L.G."/>
        </authorList>
    </citation>
    <scope>NUCLEOTIDE SEQUENCE [LARGE SCALE GENOMIC DNA]</scope>
    <source>
        <strain evidence="4 5">CBS 121175</strain>
    </source>
</reference>
<evidence type="ECO:0000313" key="4">
    <source>
        <dbReference type="EMBL" id="TFK16973.1"/>
    </source>
</evidence>
<evidence type="ECO:0000256" key="1">
    <source>
        <dbReference type="ARBA" id="ARBA00022737"/>
    </source>
</evidence>
<evidence type="ECO:0000259" key="3">
    <source>
        <dbReference type="Pfam" id="PF24883"/>
    </source>
</evidence>
<dbReference type="InterPro" id="IPR056884">
    <property type="entry name" value="NPHP3-like_N"/>
</dbReference>
<accession>A0A5C3KBG0</accession>
<dbReference type="InterPro" id="IPR027417">
    <property type="entry name" value="P-loop_NTPase"/>
</dbReference>
<organism evidence="4 5">
    <name type="scientific">Coprinopsis marcescibilis</name>
    <name type="common">Agaric fungus</name>
    <name type="synonym">Psathyrella marcescibilis</name>
    <dbReference type="NCBI Taxonomy" id="230819"/>
    <lineage>
        <taxon>Eukaryota</taxon>
        <taxon>Fungi</taxon>
        <taxon>Dikarya</taxon>
        <taxon>Basidiomycota</taxon>
        <taxon>Agaricomycotina</taxon>
        <taxon>Agaricomycetes</taxon>
        <taxon>Agaricomycetidae</taxon>
        <taxon>Agaricales</taxon>
        <taxon>Agaricineae</taxon>
        <taxon>Psathyrellaceae</taxon>
        <taxon>Coprinopsis</taxon>
    </lineage>
</organism>
<proteinExistence type="predicted"/>
<protein>
    <recommendedName>
        <fullName evidence="3">Nephrocystin 3-like N-terminal domain-containing protein</fullName>
    </recommendedName>
</protein>
<dbReference type="Gene3D" id="1.25.40.10">
    <property type="entry name" value="Tetratricopeptide repeat domain"/>
    <property type="match status" value="5"/>
</dbReference>
<dbReference type="SUPFAM" id="SSF48452">
    <property type="entry name" value="TPR-like"/>
    <property type="match status" value="3"/>
</dbReference>
<name>A0A5C3KBG0_COPMA</name>
<dbReference type="Proteomes" id="UP000307440">
    <property type="component" value="Unassembled WGS sequence"/>
</dbReference>
<gene>
    <name evidence="4" type="ORF">FA15DRAFT_761252</name>
</gene>
<dbReference type="InterPro" id="IPR019734">
    <property type="entry name" value="TPR_rpt"/>
</dbReference>
<sequence length="1297" mass="143406">MLKTTLANLGQASARIGIGDAKNTDAAPGSSTPSRLWKSLKGGLRGQRSTKAGVEIFSKSSHVILNDVSINAHAADRLEIHYHNDESAAGIQVHEALRHLPDPKRCYWDVMHVCSEGTRVVYLEEISSWATRSVDNNVPFEHAERVLVVGGPAGSGKSALAHTICKRMDDSGLLLASFFFSQIGQQLTSEDFMAVFIRGLCNTDPKIEQRVGRLIIEKPTLASSSAIAQFEGLVIPIIPLLPTDRPLVVGIDALDEQSDRVLVGFLRDYVPRLPATFKFILTTRPVPQVMEHLEGQPHIHMFSRLLAGGSSSQDVRTYAQLRLSKTSYYGKISPELLDEFIFKSEGLFLWAETVLNHIDDSYDPPAELADIVKGASSHWMESETSTKKLESLYAHILSKLHWTDRRFVEKYNVVMGALVTLMEPLSVLGMAALYAPDGITVQDIHRICTFIRPLLQNYSRDTPKKPIQLLHLSVQEFLTRSAPPPYHIDLNVNHLLLSRLSLLTIKTELVPTNVPTLGFTEGDWVWDFTELPPVIPGLSKGVVLEHLWYACRHLGQHELSVSKGVVDKSHYRLLYEVVVENPRDLLEASASMGSIVDIVSLRKKAVSLNSADCVSKHTRMTMKAYCAMAACLYPQDKSLDLMEEAVQLYRHYIPSSTDPSIELEYATGLFRLAQLLYARLRSREGLRIAEETLSITRRLTSTNENMATPVSGYAQLLQIRILDMLNRREECHGLDVKAIDTFRKLAAAQPGTFRGHLAMALSLAGSILMERRRHSEAITYLEESTSLRRLLVASSPEKHESPLADVLLRHGVCCVEVGKATEAVALGEEAVMIRRRLGEKDPSHFSPHLAYALYMLAWCLSECGQHSDAIPPSMESLEMRRKLAEADPAAYESALSGSLHSHAFYLSKSPTTVGESIKNGQEAVEIRRRLAHQDPQSFDADLAHSLFNLACDLGNCNRYTEAVPIAKECVVTRRRLVEAVEIQRRLAREDPQSFNAGLASSLFNLACGLGNCSCYNEAVPIAKECVDIRRRLAEGNPAAHKASLADSLHNYALYLSKSPTTLTESIMPGQVAVEIRRQLAHQDPQSFDAGLAWSLFNLACALGNCSRYSEAVPIAKECVDICRALTARDCATYESLLAGALNSLAWHLAQIPGREPEALTPAEESVNISRRLALEDPKSFSNDLAASLDTMAYSLNHCGRYGDALPPALEGLEFYRKATEGEAYEISDRQSSSLHKTYAESLVGLGRDDEASVSLKSAIIIYERLMSAEPEDASYSLDLEKCLQLLERLSGGSTTSK</sequence>
<dbReference type="Pfam" id="PF13374">
    <property type="entry name" value="TPR_10"/>
    <property type="match status" value="2"/>
</dbReference>
<dbReference type="Pfam" id="PF24883">
    <property type="entry name" value="NPHP3_N"/>
    <property type="match status" value="1"/>
</dbReference>
<feature type="region of interest" description="Disordered" evidence="2">
    <location>
        <begin position="20"/>
        <end position="39"/>
    </location>
</feature>
<evidence type="ECO:0000313" key="5">
    <source>
        <dbReference type="Proteomes" id="UP000307440"/>
    </source>
</evidence>
<evidence type="ECO:0000256" key="2">
    <source>
        <dbReference type="SAM" id="MobiDB-lite"/>
    </source>
</evidence>
<dbReference type="SMART" id="SM00028">
    <property type="entry name" value="TPR"/>
    <property type="match status" value="6"/>
</dbReference>
<dbReference type="OrthoDB" id="3038309at2759"/>
<dbReference type="PANTHER" id="PTHR10039">
    <property type="entry name" value="AMELOGENIN"/>
    <property type="match status" value="1"/>
</dbReference>
<dbReference type="EMBL" id="ML210593">
    <property type="protein sequence ID" value="TFK16973.1"/>
    <property type="molecule type" value="Genomic_DNA"/>
</dbReference>
<dbReference type="SUPFAM" id="SSF52540">
    <property type="entry name" value="P-loop containing nucleoside triphosphate hydrolases"/>
    <property type="match status" value="1"/>
</dbReference>
<keyword evidence="1" id="KW-0677">Repeat</keyword>
<dbReference type="InterPro" id="IPR011990">
    <property type="entry name" value="TPR-like_helical_dom_sf"/>
</dbReference>
<keyword evidence="5" id="KW-1185">Reference proteome</keyword>
<feature type="domain" description="Nephrocystin 3-like N-terminal" evidence="3">
    <location>
        <begin position="142"/>
        <end position="284"/>
    </location>
</feature>